<feature type="region of interest" description="Disordered" evidence="1">
    <location>
        <begin position="221"/>
        <end position="245"/>
    </location>
</feature>
<organism evidence="2">
    <name type="scientific">Notodromas monacha</name>
    <dbReference type="NCBI Taxonomy" id="399045"/>
    <lineage>
        <taxon>Eukaryota</taxon>
        <taxon>Metazoa</taxon>
        <taxon>Ecdysozoa</taxon>
        <taxon>Arthropoda</taxon>
        <taxon>Crustacea</taxon>
        <taxon>Oligostraca</taxon>
        <taxon>Ostracoda</taxon>
        <taxon>Podocopa</taxon>
        <taxon>Podocopida</taxon>
        <taxon>Cypridocopina</taxon>
        <taxon>Cypridoidea</taxon>
        <taxon>Cyprididae</taxon>
        <taxon>Notodromas</taxon>
    </lineage>
</organism>
<reference evidence="2" key="1">
    <citation type="submission" date="2020-11" db="EMBL/GenBank/DDBJ databases">
        <authorList>
            <person name="Tran Van P."/>
        </authorList>
    </citation>
    <scope>NUCLEOTIDE SEQUENCE</scope>
</reference>
<evidence type="ECO:0000256" key="1">
    <source>
        <dbReference type="SAM" id="MobiDB-lite"/>
    </source>
</evidence>
<feature type="region of interest" description="Disordered" evidence="1">
    <location>
        <begin position="1"/>
        <end position="123"/>
    </location>
</feature>
<protein>
    <submittedName>
        <fullName evidence="2">Uncharacterized protein</fullName>
    </submittedName>
</protein>
<accession>A0A7R9C1S6</accession>
<evidence type="ECO:0000313" key="3">
    <source>
        <dbReference type="Proteomes" id="UP000678499"/>
    </source>
</evidence>
<feature type="compositionally biased region" description="Basic and acidic residues" evidence="1">
    <location>
        <begin position="221"/>
        <end position="232"/>
    </location>
</feature>
<keyword evidence="3" id="KW-1185">Reference proteome</keyword>
<dbReference type="EMBL" id="CAJPEX010006917">
    <property type="protein sequence ID" value="CAG0924242.1"/>
    <property type="molecule type" value="Genomic_DNA"/>
</dbReference>
<name>A0A7R9C1S6_9CRUS</name>
<dbReference type="OrthoDB" id="10645798at2759"/>
<gene>
    <name evidence="2" type="ORF">NMOB1V02_LOCUS11698</name>
</gene>
<sequence>EQERQKLANKAQRRKDKPKKNALDKKSYNSLLDWINSDEPAGRPEVAKSILFDNDTDSEEDDDEGDDDQAVAAAGPHRHYNNDDKEVKDEKQKKKTTTTKKKKSVVVATPAAKNDDEERNDDTLQRLQLQHQAGEKSFLDDILGQVLDFSDDDDDKNNASGKDQHEQQEKKKKKNKTVEELRWKNIRHADYFRVIEWVTNGRDDDLHEARDLLFKEDEVMEREDREADEAFRQRMMTDFSSTRHD</sequence>
<dbReference type="AlphaFoldDB" id="A0A7R9C1S6"/>
<feature type="compositionally biased region" description="Acidic residues" evidence="1">
    <location>
        <begin position="54"/>
        <end position="69"/>
    </location>
</feature>
<feature type="compositionally biased region" description="Basic residues" evidence="1">
    <location>
        <begin position="93"/>
        <end position="104"/>
    </location>
</feature>
<dbReference type="EMBL" id="OA888954">
    <property type="protein sequence ID" value="CAD7284090.1"/>
    <property type="molecule type" value="Genomic_DNA"/>
</dbReference>
<proteinExistence type="predicted"/>
<feature type="compositionally biased region" description="Basic and acidic residues" evidence="1">
    <location>
        <begin position="113"/>
        <end position="123"/>
    </location>
</feature>
<evidence type="ECO:0000313" key="2">
    <source>
        <dbReference type="EMBL" id="CAD7284090.1"/>
    </source>
</evidence>
<dbReference type="Proteomes" id="UP000678499">
    <property type="component" value="Unassembled WGS sequence"/>
</dbReference>
<feature type="non-terminal residue" evidence="2">
    <location>
        <position position="245"/>
    </location>
</feature>
<feature type="region of interest" description="Disordered" evidence="1">
    <location>
        <begin position="149"/>
        <end position="177"/>
    </location>
</feature>
<feature type="compositionally biased region" description="Basic and acidic residues" evidence="1">
    <location>
        <begin position="80"/>
        <end position="92"/>
    </location>
</feature>